<dbReference type="OrthoDB" id="886726at2"/>
<reference evidence="1 2" key="1">
    <citation type="submission" date="2019-07" db="EMBL/GenBank/DDBJ databases">
        <authorList>
            <person name="Kim J."/>
        </authorList>
    </citation>
    <scope>NUCLEOTIDE SEQUENCE [LARGE SCALE GENOMIC DNA]</scope>
    <source>
        <strain evidence="1 2">MJ1a</strain>
    </source>
</reference>
<evidence type="ECO:0000313" key="1">
    <source>
        <dbReference type="EMBL" id="TWR24184.1"/>
    </source>
</evidence>
<dbReference type="RefSeq" id="WP_146273062.1">
    <property type="nucleotide sequence ID" value="NZ_VOEI01000007.1"/>
</dbReference>
<proteinExistence type="predicted"/>
<comment type="caution">
    <text evidence="1">The sequence shown here is derived from an EMBL/GenBank/DDBJ whole genome shotgun (WGS) entry which is preliminary data.</text>
</comment>
<protein>
    <recommendedName>
        <fullName evidence="3">Zf-HC2 domain-containing protein</fullName>
    </recommendedName>
</protein>
<dbReference type="Proteomes" id="UP000318010">
    <property type="component" value="Unassembled WGS sequence"/>
</dbReference>
<dbReference type="AlphaFoldDB" id="A0A563TXW4"/>
<organism evidence="1 2">
    <name type="scientific">Mucilaginibacter achroorhodeus</name>
    <dbReference type="NCBI Taxonomy" id="2599294"/>
    <lineage>
        <taxon>Bacteria</taxon>
        <taxon>Pseudomonadati</taxon>
        <taxon>Bacteroidota</taxon>
        <taxon>Sphingobacteriia</taxon>
        <taxon>Sphingobacteriales</taxon>
        <taxon>Sphingobacteriaceae</taxon>
        <taxon>Mucilaginibacter</taxon>
    </lineage>
</organism>
<evidence type="ECO:0000313" key="2">
    <source>
        <dbReference type="Proteomes" id="UP000318010"/>
    </source>
</evidence>
<accession>A0A563TXW4</accession>
<evidence type="ECO:0008006" key="3">
    <source>
        <dbReference type="Google" id="ProtNLM"/>
    </source>
</evidence>
<sequence length="91" mass="10633">MNELTKVIYNCRKATYLIDKRFIGGITFRETVELRIHLIGCKVCGIYMEQSKRINEMVRQLLKSEKPPEIKLDESFKEALQAQITAEINKN</sequence>
<dbReference type="EMBL" id="VOEI01000007">
    <property type="protein sequence ID" value="TWR24184.1"/>
    <property type="molecule type" value="Genomic_DNA"/>
</dbReference>
<name>A0A563TXW4_9SPHI</name>
<keyword evidence="2" id="KW-1185">Reference proteome</keyword>
<gene>
    <name evidence="1" type="ORF">FPZ42_16990</name>
</gene>